<proteinExistence type="predicted"/>
<dbReference type="AlphaFoldDB" id="A0AA86MZK5"/>
<feature type="transmembrane region" description="Helical" evidence="2">
    <location>
        <begin position="85"/>
        <end position="107"/>
    </location>
</feature>
<name>A0AA86MZK5_9BACT</name>
<evidence type="ECO:0000313" key="5">
    <source>
        <dbReference type="Proteomes" id="UP001179121"/>
    </source>
</evidence>
<sequence length="167" mass="18494">MWYWIDIMVGRWRFLWLACLFIIVWVTTVPGNVFVGHSHWFLVKWVPFQDFRLSFEYLSDLAGNVLLFVPLGFSQLRLDSRLGRSGIPGALAVAILLSLSVELFQVYSHGRAPSVTDVLCNGVGASLGALTARWETGPVTSSRPRHTRALGDSDSRTACKPDLAGDG</sequence>
<keyword evidence="2" id="KW-0472">Membrane</keyword>
<dbReference type="Proteomes" id="UP001179121">
    <property type="component" value="Chromosome"/>
</dbReference>
<evidence type="ECO:0000313" key="4">
    <source>
        <dbReference type="EMBL" id="CAI4031821.1"/>
    </source>
</evidence>
<feature type="domain" description="VanZ-like" evidence="3">
    <location>
        <begin position="17"/>
        <end position="133"/>
    </location>
</feature>
<protein>
    <recommendedName>
        <fullName evidence="3">VanZ-like domain-containing protein</fullName>
    </recommendedName>
</protein>
<accession>A0AA86MZK5</accession>
<keyword evidence="2" id="KW-0812">Transmembrane</keyword>
<evidence type="ECO:0000256" key="1">
    <source>
        <dbReference type="SAM" id="MobiDB-lite"/>
    </source>
</evidence>
<dbReference type="Pfam" id="PF04892">
    <property type="entry name" value="VanZ"/>
    <property type="match status" value="1"/>
</dbReference>
<dbReference type="RefSeq" id="WP_289268583.1">
    <property type="nucleotide sequence ID" value="NZ_OX365700.1"/>
</dbReference>
<reference evidence="4" key="1">
    <citation type="submission" date="2022-10" db="EMBL/GenBank/DDBJ databases">
        <authorList>
            <person name="Koch H."/>
        </authorList>
    </citation>
    <scope>NUCLEOTIDE SEQUENCE</scope>
    <source>
        <strain evidence="4">DNF</strain>
    </source>
</reference>
<feature type="compositionally biased region" description="Basic and acidic residues" evidence="1">
    <location>
        <begin position="149"/>
        <end position="159"/>
    </location>
</feature>
<dbReference type="InterPro" id="IPR006976">
    <property type="entry name" value="VanZ-like"/>
</dbReference>
<organism evidence="4 5">
    <name type="scientific">Nitrospira tepida</name>
    <dbReference type="NCBI Taxonomy" id="2973512"/>
    <lineage>
        <taxon>Bacteria</taxon>
        <taxon>Pseudomonadati</taxon>
        <taxon>Nitrospirota</taxon>
        <taxon>Nitrospiria</taxon>
        <taxon>Nitrospirales</taxon>
        <taxon>Nitrospiraceae</taxon>
        <taxon>Nitrospira</taxon>
    </lineage>
</organism>
<feature type="transmembrane region" description="Helical" evidence="2">
    <location>
        <begin position="12"/>
        <end position="35"/>
    </location>
</feature>
<dbReference type="KEGG" id="nti:DNFV4_02241"/>
<dbReference type="NCBIfam" id="NF037970">
    <property type="entry name" value="vanZ_1"/>
    <property type="match status" value="1"/>
</dbReference>
<feature type="region of interest" description="Disordered" evidence="1">
    <location>
        <begin position="138"/>
        <end position="167"/>
    </location>
</feature>
<dbReference type="EMBL" id="OX365700">
    <property type="protein sequence ID" value="CAI4031821.1"/>
    <property type="molecule type" value="Genomic_DNA"/>
</dbReference>
<keyword evidence="5" id="KW-1185">Reference proteome</keyword>
<evidence type="ECO:0000259" key="3">
    <source>
        <dbReference type="Pfam" id="PF04892"/>
    </source>
</evidence>
<keyword evidence="2" id="KW-1133">Transmembrane helix</keyword>
<evidence type="ECO:0000256" key="2">
    <source>
        <dbReference type="SAM" id="Phobius"/>
    </source>
</evidence>
<gene>
    <name evidence="4" type="ORF">DNFV4_02241</name>
</gene>